<dbReference type="AlphaFoldDB" id="W6YSR5"/>
<name>W6YSR5_COCC2</name>
<dbReference type="RefSeq" id="XP_007707231.1">
    <property type="nucleotide sequence ID" value="XM_007709041.1"/>
</dbReference>
<feature type="compositionally biased region" description="Polar residues" evidence="1">
    <location>
        <begin position="40"/>
        <end position="54"/>
    </location>
</feature>
<dbReference type="EMBL" id="KI964542">
    <property type="protein sequence ID" value="EUC38459.1"/>
    <property type="molecule type" value="Genomic_DNA"/>
</dbReference>
<dbReference type="HOGENOM" id="CLU_1427757_0_0_1"/>
<dbReference type="KEGG" id="bze:COCCADRAFT_83004"/>
<feature type="region of interest" description="Disordered" evidence="1">
    <location>
        <begin position="36"/>
        <end position="69"/>
    </location>
</feature>
<organism evidence="2 3">
    <name type="scientific">Cochliobolus carbonum (strain 26-R-13)</name>
    <name type="common">Maize leaf spot fungus</name>
    <name type="synonym">Bipolaris zeicola</name>
    <dbReference type="NCBI Taxonomy" id="930089"/>
    <lineage>
        <taxon>Eukaryota</taxon>
        <taxon>Fungi</taxon>
        <taxon>Dikarya</taxon>
        <taxon>Ascomycota</taxon>
        <taxon>Pezizomycotina</taxon>
        <taxon>Dothideomycetes</taxon>
        <taxon>Pleosporomycetidae</taxon>
        <taxon>Pleosporales</taxon>
        <taxon>Pleosporineae</taxon>
        <taxon>Pleosporaceae</taxon>
        <taxon>Bipolaris</taxon>
    </lineage>
</organism>
<dbReference type="GeneID" id="19151478"/>
<feature type="compositionally biased region" description="Polar residues" evidence="1">
    <location>
        <begin position="132"/>
        <end position="142"/>
    </location>
</feature>
<evidence type="ECO:0000313" key="3">
    <source>
        <dbReference type="Proteomes" id="UP000053841"/>
    </source>
</evidence>
<gene>
    <name evidence="2" type="ORF">COCCADRAFT_83004</name>
</gene>
<dbReference type="OrthoDB" id="3691823at2759"/>
<accession>W6YSR5</accession>
<sequence length="190" mass="21087">MPQRNPDDMCPCGQRHCHRQRSASYQPLSGTELIPETSESRNQLQHAHAQSTGATCIAPTPNRQRRSNHVSYRQSIPYWDDFNGMIYEVPYGKLLSPSKTSSQQADGGRNAEPQSSCAEITGYRPHGEDNQSRTVLSPSGTTYEYMPDRDNVKALDIAPCVDVEETRSKGCLPGSKKHGVYANESAERTS</sequence>
<dbReference type="Proteomes" id="UP000053841">
    <property type="component" value="Unassembled WGS sequence"/>
</dbReference>
<evidence type="ECO:0000313" key="2">
    <source>
        <dbReference type="EMBL" id="EUC38459.1"/>
    </source>
</evidence>
<reference evidence="2 3" key="1">
    <citation type="journal article" date="2013" name="PLoS Genet.">
        <title>Comparative genome structure, secondary metabolite, and effector coding capacity across Cochliobolus pathogens.</title>
        <authorList>
            <person name="Condon B.J."/>
            <person name="Leng Y."/>
            <person name="Wu D."/>
            <person name="Bushley K.E."/>
            <person name="Ohm R.A."/>
            <person name="Otillar R."/>
            <person name="Martin J."/>
            <person name="Schackwitz W."/>
            <person name="Grimwood J."/>
            <person name="MohdZainudin N."/>
            <person name="Xue C."/>
            <person name="Wang R."/>
            <person name="Manning V.A."/>
            <person name="Dhillon B."/>
            <person name="Tu Z.J."/>
            <person name="Steffenson B.J."/>
            <person name="Salamov A."/>
            <person name="Sun H."/>
            <person name="Lowry S."/>
            <person name="LaButti K."/>
            <person name="Han J."/>
            <person name="Copeland A."/>
            <person name="Lindquist E."/>
            <person name="Barry K."/>
            <person name="Schmutz J."/>
            <person name="Baker S.E."/>
            <person name="Ciuffetti L.M."/>
            <person name="Grigoriev I.V."/>
            <person name="Zhong S."/>
            <person name="Turgeon B.G."/>
        </authorList>
    </citation>
    <scope>NUCLEOTIDE SEQUENCE [LARGE SCALE GENOMIC DNA]</scope>
    <source>
        <strain evidence="2 3">26-R-13</strain>
    </source>
</reference>
<feature type="region of interest" description="Disordered" evidence="1">
    <location>
        <begin position="95"/>
        <end position="147"/>
    </location>
</feature>
<keyword evidence="3" id="KW-1185">Reference proteome</keyword>
<feature type="region of interest" description="Disordered" evidence="1">
    <location>
        <begin position="167"/>
        <end position="190"/>
    </location>
</feature>
<evidence type="ECO:0000256" key="1">
    <source>
        <dbReference type="SAM" id="MobiDB-lite"/>
    </source>
</evidence>
<proteinExistence type="predicted"/>
<protein>
    <submittedName>
        <fullName evidence="2">Uncharacterized protein</fullName>
    </submittedName>
</protein>